<gene>
    <name evidence="2" type="ORF">EFY87_01020</name>
</gene>
<dbReference type="Gene3D" id="3.90.1200.10">
    <property type="match status" value="1"/>
</dbReference>
<name>A0A3M9MI46_9MICO</name>
<evidence type="ECO:0000313" key="2">
    <source>
        <dbReference type="EMBL" id="RNI25250.1"/>
    </source>
</evidence>
<organism evidence="2 3">
    <name type="scientific">Flexivirga caeni</name>
    <dbReference type="NCBI Taxonomy" id="2294115"/>
    <lineage>
        <taxon>Bacteria</taxon>
        <taxon>Bacillati</taxon>
        <taxon>Actinomycetota</taxon>
        <taxon>Actinomycetes</taxon>
        <taxon>Micrococcales</taxon>
        <taxon>Dermacoccaceae</taxon>
        <taxon>Flexivirga</taxon>
    </lineage>
</organism>
<dbReference type="Proteomes" id="UP000271678">
    <property type="component" value="Unassembled WGS sequence"/>
</dbReference>
<sequence length="222" mass="25102">MLGHVKRGYTNRTAYHDGVVRKTYDGPDARARQTSELRALEALHDRLPVPAVTATGTGWIETEFVTGNHGQDLIDAGRAPSVLAECGRVLRRLHRLDPRLLEPAVASDLVIQHGDFGPNNLLFDLNDGHAVAVLDWEFSSIGQPITDIAWCEWIVRMHHPDSVSALPAFFESYGECPPSQQRKEEMMRRCRWLERFATRWEPTGPAGPLWRQRAETVQGWTE</sequence>
<evidence type="ECO:0000313" key="3">
    <source>
        <dbReference type="Proteomes" id="UP000271678"/>
    </source>
</evidence>
<dbReference type="InterPro" id="IPR051678">
    <property type="entry name" value="AGP_Transferase"/>
</dbReference>
<protein>
    <submittedName>
        <fullName evidence="2">Aminoglycoside phosphotransferase</fullName>
    </submittedName>
</protein>
<dbReference type="GO" id="GO:0016740">
    <property type="term" value="F:transferase activity"/>
    <property type="evidence" value="ECO:0007669"/>
    <property type="project" value="UniProtKB-KW"/>
</dbReference>
<dbReference type="RefSeq" id="WP_123269441.1">
    <property type="nucleotide sequence ID" value="NZ_RJJQ01000001.1"/>
</dbReference>
<dbReference type="OrthoDB" id="3806873at2"/>
<accession>A0A3M9MI46</accession>
<reference evidence="2 3" key="1">
    <citation type="submission" date="2018-11" db="EMBL/GenBank/DDBJ databases">
        <title>Draft genome of Simplicispira Flexivirga sp. BO-16.</title>
        <authorList>
            <person name="Im W.T."/>
        </authorList>
    </citation>
    <scope>NUCLEOTIDE SEQUENCE [LARGE SCALE GENOMIC DNA]</scope>
    <source>
        <strain evidence="2 3">BO-16</strain>
    </source>
</reference>
<dbReference type="AlphaFoldDB" id="A0A3M9MI46"/>
<dbReference type="PANTHER" id="PTHR21310">
    <property type="entry name" value="AMINOGLYCOSIDE PHOSPHOTRANSFERASE-RELATED-RELATED"/>
    <property type="match status" value="1"/>
</dbReference>
<dbReference type="InterPro" id="IPR011009">
    <property type="entry name" value="Kinase-like_dom_sf"/>
</dbReference>
<feature type="domain" description="Aminoglycoside phosphotransferase" evidence="1">
    <location>
        <begin position="101"/>
        <end position="174"/>
    </location>
</feature>
<keyword evidence="2" id="KW-0808">Transferase</keyword>
<evidence type="ECO:0000259" key="1">
    <source>
        <dbReference type="Pfam" id="PF01636"/>
    </source>
</evidence>
<comment type="caution">
    <text evidence="2">The sequence shown here is derived from an EMBL/GenBank/DDBJ whole genome shotgun (WGS) entry which is preliminary data.</text>
</comment>
<proteinExistence type="predicted"/>
<dbReference type="InterPro" id="IPR002575">
    <property type="entry name" value="Aminoglycoside_PTrfase"/>
</dbReference>
<dbReference type="Pfam" id="PF01636">
    <property type="entry name" value="APH"/>
    <property type="match status" value="1"/>
</dbReference>
<keyword evidence="3" id="KW-1185">Reference proteome</keyword>
<dbReference type="SUPFAM" id="SSF56112">
    <property type="entry name" value="Protein kinase-like (PK-like)"/>
    <property type="match status" value="1"/>
</dbReference>
<dbReference type="EMBL" id="RJJQ01000001">
    <property type="protein sequence ID" value="RNI25250.1"/>
    <property type="molecule type" value="Genomic_DNA"/>
</dbReference>